<name>N0BAD1_9HYPH</name>
<evidence type="ECO:0000313" key="3">
    <source>
        <dbReference type="Proteomes" id="UP000005952"/>
    </source>
</evidence>
<dbReference type="Proteomes" id="UP000005952">
    <property type="component" value="Chromosome"/>
</dbReference>
<sequence length="399" mass="42066">MRATKPPTDEAIRAGIYTTKGNAVRAGLYLAIALTFLAIASALTGRAALAAGSDAAYTVANYPVEASADNAVAAKQQALADGQQASFRSLLKRIVPVTAYKQLTRISGVKAADLISGVTVRSERNSATAYIASLDFAFQPDGVRSILSRQGIPFVDEQAAPVTVVTASLQGDPATATNDTGIWRRAWTGLDLDHTITPVKIADLKPDIHSGTVASLLAGDDAGLRALNEAYGTKLIIMAVAEPDLAAKKMTVTLAGRDTVGTILLKRTYRISDGDLDYASQLAAVVALGVLEGRWKELKSEDNRQIAGDVPVWEASTGGAGEDVTFVAQFSSPGQWDQIRTQLLDTPGIDGLNILSVSDHDANITLKFAGGIRGLANTLGARGLRFVNTETGWVLRPSY</sequence>
<dbReference type="STRING" id="670307.HYPDE_37778"/>
<keyword evidence="1" id="KW-0472">Membrane</keyword>
<evidence type="ECO:0000256" key="1">
    <source>
        <dbReference type="SAM" id="Phobius"/>
    </source>
</evidence>
<feature type="transmembrane region" description="Helical" evidence="1">
    <location>
        <begin position="28"/>
        <end position="49"/>
    </location>
</feature>
<keyword evidence="1" id="KW-1133">Transmembrane helix</keyword>
<proteinExistence type="predicted"/>
<protein>
    <recommendedName>
        <fullName evidence="4">DUF2066 domain-containing protein</fullName>
    </recommendedName>
</protein>
<dbReference type="KEGG" id="hdt:HYPDE_37778"/>
<dbReference type="EMBL" id="CP005587">
    <property type="protein sequence ID" value="AGK59227.1"/>
    <property type="molecule type" value="Genomic_DNA"/>
</dbReference>
<keyword evidence="1" id="KW-0812">Transmembrane</keyword>
<organism evidence="2 3">
    <name type="scientific">Hyphomicrobium denitrificans 1NES1</name>
    <dbReference type="NCBI Taxonomy" id="670307"/>
    <lineage>
        <taxon>Bacteria</taxon>
        <taxon>Pseudomonadati</taxon>
        <taxon>Pseudomonadota</taxon>
        <taxon>Alphaproteobacteria</taxon>
        <taxon>Hyphomicrobiales</taxon>
        <taxon>Hyphomicrobiaceae</taxon>
        <taxon>Hyphomicrobium</taxon>
    </lineage>
</organism>
<dbReference type="AlphaFoldDB" id="N0BAD1"/>
<evidence type="ECO:0008006" key="4">
    <source>
        <dbReference type="Google" id="ProtNLM"/>
    </source>
</evidence>
<dbReference type="HOGENOM" id="CLU_731107_0_0_5"/>
<keyword evidence="3" id="KW-1185">Reference proteome</keyword>
<accession>N0BAD1</accession>
<gene>
    <name evidence="2" type="ORF">HYPDE_37778</name>
</gene>
<dbReference type="eggNOG" id="COG3249">
    <property type="taxonomic scope" value="Bacteria"/>
</dbReference>
<reference evidence="2 3" key="1">
    <citation type="journal article" date="2013" name="Genome Announc.">
        <title>Genome sequences for three denitrifying bacterial strains isolated from a uranium- and nitrate-contaminated subsurface environment.</title>
        <authorList>
            <person name="Venkatramanan R."/>
            <person name="Prakash O."/>
            <person name="Woyke T."/>
            <person name="Chain P."/>
            <person name="Goodwin L.A."/>
            <person name="Watson D."/>
            <person name="Brooks S."/>
            <person name="Kostka J.E."/>
            <person name="Green S.J."/>
        </authorList>
    </citation>
    <scope>NUCLEOTIDE SEQUENCE [LARGE SCALE GENOMIC DNA]</scope>
    <source>
        <strain evidence="2 3">1NES1</strain>
    </source>
</reference>
<evidence type="ECO:0000313" key="2">
    <source>
        <dbReference type="EMBL" id="AGK59227.1"/>
    </source>
</evidence>